<accession>A0ABW8K5D3</accession>
<evidence type="ECO:0000256" key="3">
    <source>
        <dbReference type="ARBA" id="ARBA00022630"/>
    </source>
</evidence>
<dbReference type="Proteomes" id="UP001620408">
    <property type="component" value="Unassembled WGS sequence"/>
</dbReference>
<dbReference type="Gene3D" id="3.30.465.10">
    <property type="match status" value="1"/>
</dbReference>
<evidence type="ECO:0000256" key="4">
    <source>
        <dbReference type="ARBA" id="ARBA00022827"/>
    </source>
</evidence>
<name>A0ABW8K5D3_9GAMM</name>
<evidence type="ECO:0000313" key="7">
    <source>
        <dbReference type="EMBL" id="MFK2918117.1"/>
    </source>
</evidence>
<dbReference type="InterPro" id="IPR006094">
    <property type="entry name" value="Oxid_FAD_bind_N"/>
</dbReference>
<comment type="cofactor">
    <cofactor evidence="1">
        <name>FAD</name>
        <dbReference type="ChEBI" id="CHEBI:57692"/>
    </cofactor>
</comment>
<dbReference type="InterPro" id="IPR016166">
    <property type="entry name" value="FAD-bd_PCMH"/>
</dbReference>
<keyword evidence="8" id="KW-1185">Reference proteome</keyword>
<comment type="similarity">
    <text evidence="2">Belongs to the FAD-binding oxidoreductase/transferase type 4 family.</text>
</comment>
<evidence type="ECO:0000313" key="8">
    <source>
        <dbReference type="Proteomes" id="UP001620408"/>
    </source>
</evidence>
<dbReference type="SUPFAM" id="SSF55103">
    <property type="entry name" value="FAD-linked oxidases, C-terminal domain"/>
    <property type="match status" value="1"/>
</dbReference>
<keyword evidence="3" id="KW-0285">Flavoprotein</keyword>
<dbReference type="InterPro" id="IPR016167">
    <property type="entry name" value="FAD-bd_PCMH_sub1"/>
</dbReference>
<sequence>MTATSLAHPVLADLAGRLPALRLLTEPSDLEHYGRDWTRRWMPAPLAVALPASVEEVQAIVCWANEHRIYVVPSGGRTGLSGGAVAANGELVLSLERMNRVLGFDAVDRTLTVQAGISLQAVHDAARAHGLIYPVDFAARGSCSIGGNIATNAGGIRVIRYGNTREWIAGLTVVAGNGERLDLNRGLIKNSSGYDLRQLMIGSEGTLGVVVEATLKLTEPPPASQVMLLALPDMAALMQVFALFRVKLNLQAFEFFTDVALKHVLAHGAQRAIDGEHSYYVVTEFDADEDAALAVFEHGAEQGWISDGVIAQSEAQAAALWRLREGITESLAPHRPYKNDISLRISALPVFLQEIQALLGREYPQAEVVWFGHIGDGNLHINVLKPEGLSDADFIAQCEHVTKLLADTLQRHGGSISAEHGIGLVKKAYLGSTRSEAEIALMRGVKQVFDPKGLLNPGKVF</sequence>
<protein>
    <submittedName>
        <fullName evidence="7">FAD-binding oxidoreductase</fullName>
    </submittedName>
</protein>
<evidence type="ECO:0000256" key="2">
    <source>
        <dbReference type="ARBA" id="ARBA00008000"/>
    </source>
</evidence>
<dbReference type="InterPro" id="IPR036318">
    <property type="entry name" value="FAD-bd_PCMH-like_sf"/>
</dbReference>
<dbReference type="Gene3D" id="1.10.45.10">
    <property type="entry name" value="Vanillyl-alcohol Oxidase, Chain A, domain 4"/>
    <property type="match status" value="1"/>
</dbReference>
<dbReference type="EMBL" id="JADIKD010000011">
    <property type="protein sequence ID" value="MFK2918117.1"/>
    <property type="molecule type" value="Genomic_DNA"/>
</dbReference>
<proteinExistence type="inferred from homology"/>
<dbReference type="PANTHER" id="PTHR43716:SF1">
    <property type="entry name" value="D-2-HYDROXYGLUTARATE DEHYDROGENASE, MITOCHONDRIAL"/>
    <property type="match status" value="1"/>
</dbReference>
<reference evidence="7 8" key="1">
    <citation type="submission" date="2020-10" db="EMBL/GenBank/DDBJ databases">
        <title>Phylogeny of dyella-like bacteria.</title>
        <authorList>
            <person name="Fu J."/>
        </authorList>
    </citation>
    <scope>NUCLEOTIDE SEQUENCE [LARGE SCALE GENOMIC DNA]</scope>
    <source>
        <strain evidence="7 8">BB4</strain>
    </source>
</reference>
<gene>
    <name evidence="7" type="ORF">ISS97_12655</name>
</gene>
<organism evidence="7 8">
    <name type="scientific">Dyella koreensis</name>
    <dbReference type="NCBI Taxonomy" id="311235"/>
    <lineage>
        <taxon>Bacteria</taxon>
        <taxon>Pseudomonadati</taxon>
        <taxon>Pseudomonadota</taxon>
        <taxon>Gammaproteobacteria</taxon>
        <taxon>Lysobacterales</taxon>
        <taxon>Rhodanobacteraceae</taxon>
        <taxon>Dyella</taxon>
    </lineage>
</organism>
<dbReference type="PROSITE" id="PS51387">
    <property type="entry name" value="FAD_PCMH"/>
    <property type="match status" value="1"/>
</dbReference>
<dbReference type="Gene3D" id="3.30.70.2740">
    <property type="match status" value="1"/>
</dbReference>
<dbReference type="InterPro" id="IPR016171">
    <property type="entry name" value="Vanillyl_alc_oxidase_C-sub2"/>
</dbReference>
<dbReference type="Pfam" id="PF01565">
    <property type="entry name" value="FAD_binding_4"/>
    <property type="match status" value="1"/>
</dbReference>
<feature type="domain" description="FAD-binding PCMH-type" evidence="6">
    <location>
        <begin position="41"/>
        <end position="220"/>
    </location>
</feature>
<evidence type="ECO:0000259" key="6">
    <source>
        <dbReference type="PROSITE" id="PS51387"/>
    </source>
</evidence>
<dbReference type="InterPro" id="IPR016164">
    <property type="entry name" value="FAD-linked_Oxase-like_C"/>
</dbReference>
<dbReference type="Gene3D" id="3.30.43.10">
    <property type="entry name" value="Uridine Diphospho-n-acetylenolpyruvylglucosamine Reductase, domain 2"/>
    <property type="match status" value="1"/>
</dbReference>
<dbReference type="InterPro" id="IPR016169">
    <property type="entry name" value="FAD-bd_PCMH_sub2"/>
</dbReference>
<dbReference type="Pfam" id="PF02913">
    <property type="entry name" value="FAD-oxidase_C"/>
    <property type="match status" value="1"/>
</dbReference>
<keyword evidence="5" id="KW-0560">Oxidoreductase</keyword>
<comment type="caution">
    <text evidence="7">The sequence shown here is derived from an EMBL/GenBank/DDBJ whole genome shotgun (WGS) entry which is preliminary data.</text>
</comment>
<dbReference type="RefSeq" id="WP_379983872.1">
    <property type="nucleotide sequence ID" value="NZ_JADIKD010000011.1"/>
</dbReference>
<dbReference type="SUPFAM" id="SSF56176">
    <property type="entry name" value="FAD-binding/transporter-associated domain-like"/>
    <property type="match status" value="1"/>
</dbReference>
<keyword evidence="4" id="KW-0274">FAD</keyword>
<evidence type="ECO:0000256" key="5">
    <source>
        <dbReference type="ARBA" id="ARBA00023002"/>
    </source>
</evidence>
<evidence type="ECO:0000256" key="1">
    <source>
        <dbReference type="ARBA" id="ARBA00001974"/>
    </source>
</evidence>
<dbReference type="Gene3D" id="3.30.70.2190">
    <property type="match status" value="1"/>
</dbReference>
<dbReference type="PANTHER" id="PTHR43716">
    <property type="entry name" value="D-2-HYDROXYGLUTARATE DEHYDROGENASE, MITOCHONDRIAL"/>
    <property type="match status" value="1"/>
</dbReference>
<dbReference type="InterPro" id="IPR004113">
    <property type="entry name" value="FAD-bd_oxidored_4_C"/>
</dbReference>
<dbReference type="InterPro" id="IPR051264">
    <property type="entry name" value="FAD-oxidored/transferase_4"/>
</dbReference>